<dbReference type="AlphaFoldDB" id="A0A2S0UJZ4"/>
<feature type="domain" description="Carbohydrate kinase PfkB" evidence="3">
    <location>
        <begin position="7"/>
        <end position="286"/>
    </location>
</feature>
<reference evidence="4 5" key="1">
    <citation type="submission" date="2018-04" db="EMBL/GenBank/DDBJ databases">
        <title>Genome sequencing of Gemmobacter.</title>
        <authorList>
            <person name="Yi H."/>
            <person name="Baek M.-G."/>
        </authorList>
    </citation>
    <scope>NUCLEOTIDE SEQUENCE [LARGE SCALE GENOMIC DNA]</scope>
    <source>
        <strain evidence="4 5">HYN0069</strain>
    </source>
</reference>
<dbReference type="Proteomes" id="UP000244496">
    <property type="component" value="Chromosome"/>
</dbReference>
<keyword evidence="5" id="KW-1185">Reference proteome</keyword>
<evidence type="ECO:0000259" key="3">
    <source>
        <dbReference type="Pfam" id="PF00294"/>
    </source>
</evidence>
<dbReference type="InterPro" id="IPR029056">
    <property type="entry name" value="Ribokinase-like"/>
</dbReference>
<accession>A0A2S0UJZ4</accession>
<evidence type="ECO:0000256" key="1">
    <source>
        <dbReference type="ARBA" id="ARBA00022679"/>
    </source>
</evidence>
<dbReference type="PANTHER" id="PTHR10584">
    <property type="entry name" value="SUGAR KINASE"/>
    <property type="match status" value="1"/>
</dbReference>
<evidence type="ECO:0000313" key="4">
    <source>
        <dbReference type="EMBL" id="AWB48137.1"/>
    </source>
</evidence>
<dbReference type="Pfam" id="PF00294">
    <property type="entry name" value="PfkB"/>
    <property type="match status" value="1"/>
</dbReference>
<name>A0A2S0UJZ4_9RHOB</name>
<dbReference type="GO" id="GO:0005829">
    <property type="term" value="C:cytosol"/>
    <property type="evidence" value="ECO:0007669"/>
    <property type="project" value="TreeGrafter"/>
</dbReference>
<evidence type="ECO:0000256" key="2">
    <source>
        <dbReference type="ARBA" id="ARBA00022777"/>
    </source>
</evidence>
<dbReference type="EMBL" id="CP028918">
    <property type="protein sequence ID" value="AWB48137.1"/>
    <property type="molecule type" value="Genomic_DNA"/>
</dbReference>
<keyword evidence="2 4" id="KW-0418">Kinase</keyword>
<dbReference type="InterPro" id="IPR011611">
    <property type="entry name" value="PfkB_dom"/>
</dbReference>
<dbReference type="GO" id="GO:0016301">
    <property type="term" value="F:kinase activity"/>
    <property type="evidence" value="ECO:0007669"/>
    <property type="project" value="UniProtKB-KW"/>
</dbReference>
<dbReference type="OrthoDB" id="63083at2"/>
<keyword evidence="1" id="KW-0808">Transferase</keyword>
<dbReference type="Gene3D" id="3.40.1190.20">
    <property type="match status" value="1"/>
</dbReference>
<dbReference type="PANTHER" id="PTHR10584:SF166">
    <property type="entry name" value="RIBOKINASE"/>
    <property type="match status" value="1"/>
</dbReference>
<dbReference type="RefSeq" id="WP_108434960.1">
    <property type="nucleotide sequence ID" value="NZ_CP028918.1"/>
</dbReference>
<protein>
    <submittedName>
        <fullName evidence="4">Ribokinase</fullName>
    </submittedName>
</protein>
<evidence type="ECO:0000313" key="5">
    <source>
        <dbReference type="Proteomes" id="UP000244496"/>
    </source>
</evidence>
<dbReference type="PRINTS" id="PR00990">
    <property type="entry name" value="RIBOKINASE"/>
</dbReference>
<sequence>MSHPPVVLVVGSLHHDIMVEADHLPRADETAVGSRWYPKFGGKGGNQAVAAQAAGARGRMFGAVGRDGFGAFMLEALDRGGVDRRFVAELDGVGSGMSVAIQDAAGTYAATIVSGANLLVDAGALEAAALWQDVKVLVLQNEVPAGVNLAAARAARERGVRVVLNAAPAREVARELRALVDVLVVNAVEAEMFGAGEVGDLASALAAARHLAAQYDSVVVTAGAEGLAAWTLDDVQITLPARKVRVSSTHGAGDCFTGTLAAALAMGQGLEEACAQASEAAALHVAGGQAG</sequence>
<dbReference type="KEGG" id="geh:HYN69_06040"/>
<proteinExistence type="predicted"/>
<dbReference type="GO" id="GO:0006796">
    <property type="term" value="P:phosphate-containing compound metabolic process"/>
    <property type="evidence" value="ECO:0007669"/>
    <property type="project" value="UniProtKB-ARBA"/>
</dbReference>
<dbReference type="InterPro" id="IPR002139">
    <property type="entry name" value="Ribo/fructo_kinase"/>
</dbReference>
<gene>
    <name evidence="4" type="ORF">HYN69_06040</name>
</gene>
<organism evidence="4 5">
    <name type="scientific">Paragemmobacter aquarius</name>
    <dbReference type="NCBI Taxonomy" id="2169400"/>
    <lineage>
        <taxon>Bacteria</taxon>
        <taxon>Pseudomonadati</taxon>
        <taxon>Pseudomonadota</taxon>
        <taxon>Alphaproteobacteria</taxon>
        <taxon>Rhodobacterales</taxon>
        <taxon>Paracoccaceae</taxon>
        <taxon>Paragemmobacter</taxon>
    </lineage>
</organism>
<dbReference type="SUPFAM" id="SSF53613">
    <property type="entry name" value="Ribokinase-like"/>
    <property type="match status" value="1"/>
</dbReference>